<dbReference type="EMBL" id="BARW01006288">
    <property type="protein sequence ID" value="GAI87635.1"/>
    <property type="molecule type" value="Genomic_DNA"/>
</dbReference>
<sequence length="244" mass="28466">MQLLPDSSLQDEIEELKRQRGLSRRLKTIRGRILDRNGRILSADQPQFQLCINYKLSCFFDERVRQAKLLKAAQKHKANPSGPAAEQKLLDVRKELEAKLEDLRHIIEKCTYFGLKRADIEEQITEINNKIWNLRRYLAWKRNYPNKDFAQAQPDPNERLLLTAKIDIAEMYKSYPLLELKTDDDIFAAQVEFLDVNDVRILPKAKRFYPFGSVAAQTIGWVGPAKGYYKELFADDRLSSYLDD</sequence>
<protein>
    <recommendedName>
        <fullName evidence="1">Penicillin-binding protein dimerisation domain-containing protein</fullName>
    </recommendedName>
</protein>
<organism evidence="2">
    <name type="scientific">marine sediment metagenome</name>
    <dbReference type="NCBI Taxonomy" id="412755"/>
    <lineage>
        <taxon>unclassified sequences</taxon>
        <taxon>metagenomes</taxon>
        <taxon>ecological metagenomes</taxon>
    </lineage>
</organism>
<reference evidence="2" key="1">
    <citation type="journal article" date="2014" name="Front. Microbiol.">
        <title>High frequency of phylogenetically diverse reductive dehalogenase-homologous genes in deep subseafloor sedimentary metagenomes.</title>
        <authorList>
            <person name="Kawai M."/>
            <person name="Futagami T."/>
            <person name="Toyoda A."/>
            <person name="Takaki Y."/>
            <person name="Nishi S."/>
            <person name="Hori S."/>
            <person name="Arai W."/>
            <person name="Tsubouchi T."/>
            <person name="Morono Y."/>
            <person name="Uchiyama I."/>
            <person name="Ito T."/>
            <person name="Fujiyama A."/>
            <person name="Inagaki F."/>
            <person name="Takami H."/>
        </authorList>
    </citation>
    <scope>NUCLEOTIDE SEQUENCE</scope>
    <source>
        <strain evidence="2">Expedition CK06-06</strain>
    </source>
</reference>
<feature type="non-terminal residue" evidence="2">
    <location>
        <position position="244"/>
    </location>
</feature>
<accession>X1TJ86</accession>
<name>X1TJ86_9ZZZZ</name>
<dbReference type="InterPro" id="IPR005311">
    <property type="entry name" value="PBP_dimer"/>
</dbReference>
<dbReference type="InterPro" id="IPR036138">
    <property type="entry name" value="PBP_dimer_sf"/>
</dbReference>
<dbReference type="GO" id="GO:0008658">
    <property type="term" value="F:penicillin binding"/>
    <property type="evidence" value="ECO:0007669"/>
    <property type="project" value="InterPro"/>
</dbReference>
<feature type="domain" description="Penicillin-binding protein dimerisation" evidence="1">
    <location>
        <begin position="29"/>
        <end position="225"/>
    </location>
</feature>
<dbReference type="Gene3D" id="3.90.1310.10">
    <property type="entry name" value="Penicillin-binding protein 2a (Domain 2)"/>
    <property type="match status" value="1"/>
</dbReference>
<dbReference type="SUPFAM" id="SSF56519">
    <property type="entry name" value="Penicillin binding protein dimerisation domain"/>
    <property type="match status" value="2"/>
</dbReference>
<comment type="caution">
    <text evidence="2">The sequence shown here is derived from an EMBL/GenBank/DDBJ whole genome shotgun (WGS) entry which is preliminary data.</text>
</comment>
<evidence type="ECO:0000259" key="1">
    <source>
        <dbReference type="Pfam" id="PF03717"/>
    </source>
</evidence>
<dbReference type="AlphaFoldDB" id="X1TJ86"/>
<gene>
    <name evidence="2" type="ORF">S12H4_13208</name>
</gene>
<evidence type="ECO:0000313" key="2">
    <source>
        <dbReference type="EMBL" id="GAI87635.1"/>
    </source>
</evidence>
<proteinExistence type="predicted"/>
<dbReference type="Pfam" id="PF03717">
    <property type="entry name" value="PBP_dimer"/>
    <property type="match status" value="1"/>
</dbReference>